<evidence type="ECO:0000313" key="2">
    <source>
        <dbReference type="Proteomes" id="UP000186817"/>
    </source>
</evidence>
<accession>A0A1Q9BLW0</accession>
<feature type="non-terminal residue" evidence="1">
    <location>
        <position position="1"/>
    </location>
</feature>
<dbReference type="Proteomes" id="UP000186817">
    <property type="component" value="Unassembled WGS sequence"/>
</dbReference>
<name>A0A1Q9BLW0_SYMMI</name>
<protein>
    <submittedName>
        <fullName evidence="1">Uncharacterized protein</fullName>
    </submittedName>
</protein>
<dbReference type="EMBL" id="LSRX01007848">
    <property type="protein sequence ID" value="OLP70741.1"/>
    <property type="molecule type" value="Genomic_DNA"/>
</dbReference>
<reference evidence="1 2" key="1">
    <citation type="submission" date="2016-02" db="EMBL/GenBank/DDBJ databases">
        <title>Genome analysis of coral dinoflagellate symbionts highlights evolutionary adaptations to a symbiotic lifestyle.</title>
        <authorList>
            <person name="Aranda M."/>
            <person name="Li Y."/>
            <person name="Liew Y.J."/>
            <person name="Baumgarten S."/>
            <person name="Simakov O."/>
            <person name="Wilson M."/>
            <person name="Piel J."/>
            <person name="Ashoor H."/>
            <person name="Bougouffa S."/>
            <person name="Bajic V.B."/>
            <person name="Ryu T."/>
            <person name="Ravasi T."/>
            <person name="Bayer T."/>
            <person name="Micklem G."/>
            <person name="Kim H."/>
            <person name="Bhak J."/>
            <person name="Lajeunesse T.C."/>
            <person name="Voolstra C.R."/>
        </authorList>
    </citation>
    <scope>NUCLEOTIDE SEQUENCE [LARGE SCALE GENOMIC DNA]</scope>
    <source>
        <strain evidence="1 2">CCMP2467</strain>
    </source>
</reference>
<proteinExistence type="predicted"/>
<evidence type="ECO:0000313" key="1">
    <source>
        <dbReference type="EMBL" id="OLP70741.1"/>
    </source>
</evidence>
<dbReference type="OrthoDB" id="10512916at2759"/>
<sequence>ELLKLRSDPNAAFGQTRTPLSYISSPESVDLLIKHRADASRR</sequence>
<gene>
    <name evidence="1" type="ORF">AK812_SmicGene48429</name>
</gene>
<dbReference type="AlphaFoldDB" id="A0A1Q9BLW0"/>
<keyword evidence="2" id="KW-1185">Reference proteome</keyword>
<comment type="caution">
    <text evidence="1">The sequence shown here is derived from an EMBL/GenBank/DDBJ whole genome shotgun (WGS) entry which is preliminary data.</text>
</comment>
<organism evidence="1 2">
    <name type="scientific">Symbiodinium microadriaticum</name>
    <name type="common">Dinoflagellate</name>
    <name type="synonym">Zooxanthella microadriatica</name>
    <dbReference type="NCBI Taxonomy" id="2951"/>
    <lineage>
        <taxon>Eukaryota</taxon>
        <taxon>Sar</taxon>
        <taxon>Alveolata</taxon>
        <taxon>Dinophyceae</taxon>
        <taxon>Suessiales</taxon>
        <taxon>Symbiodiniaceae</taxon>
        <taxon>Symbiodinium</taxon>
    </lineage>
</organism>